<dbReference type="PANTHER" id="PTHR46173:SF1">
    <property type="entry name" value="CCA TRNA NUCLEOTIDYLTRANSFERASE 1, MITOCHONDRIAL"/>
    <property type="match status" value="1"/>
</dbReference>
<sequence>MPSLYLPRRTHLARLGLVPQTPSDDLTDARRAAAARLVPLQPLLTELGSVFSAAGHRLALVGGPVRDALLGRQSPDLDFTTDARPEETIRLLRGWGDSHWDIGKAFGTIGARKGDHVVEVTTYRADVYREDSRKPQVAYGDTLEADLLRRDFTVNAMALELPELTFVDPYGGLADLTAGVLRTPGAPEVSFGDDPLRMMRGARFAAQLGFRVAPEALTAMTAMADRISIVSAERVRVELEKLLLAPDPRPGLELLVSTGLAARVLPELPALKLEIDEHHRHKDVYEHSLIVLEQAIALEDGPDGPVPGPDLVLRLAAILHDIGKPATRRFEEGGGVSFHHHEMEGAKLTTRRMKALRFDKDTIQQVSRLVQLHLRFHGYGDGAWTDSAVRRYVTDAGPLLDRLHKLTRSDCTTRNRRKAARLASAYDDLELRIAELREREELDAVRPDLDGNQIMEILGIPAGRDVGRAWKFLKDLRLDRGQIGYDEAREALIAWWAGEQASATPTSGDQVGVTRDGDDPSGATPAGPGGETTASA</sequence>
<evidence type="ECO:0000256" key="8">
    <source>
        <dbReference type="SAM" id="MobiDB-lite"/>
    </source>
</evidence>
<dbReference type="Pfam" id="PF01743">
    <property type="entry name" value="PolyA_pol"/>
    <property type="match status" value="1"/>
</dbReference>
<proteinExistence type="predicted"/>
<dbReference type="InterPro" id="IPR050264">
    <property type="entry name" value="Bact_CCA-adding_enz_type3_sf"/>
</dbReference>
<reference evidence="11" key="1">
    <citation type="journal article" date="2019" name="Int. J. Syst. Evol. Microbiol.">
        <title>The Global Catalogue of Microorganisms (GCM) 10K type strain sequencing project: providing services to taxonomists for standard genome sequencing and annotation.</title>
        <authorList>
            <consortium name="The Broad Institute Genomics Platform"/>
            <consortium name="The Broad Institute Genome Sequencing Center for Infectious Disease"/>
            <person name="Wu L."/>
            <person name="Ma J."/>
        </authorList>
    </citation>
    <scope>NUCLEOTIDE SEQUENCE [LARGE SCALE GENOMIC DNA]</scope>
    <source>
        <strain evidence="11">JCM 16902</strain>
    </source>
</reference>
<evidence type="ECO:0000256" key="3">
    <source>
        <dbReference type="ARBA" id="ARBA00022694"/>
    </source>
</evidence>
<evidence type="ECO:0000256" key="2">
    <source>
        <dbReference type="ARBA" id="ARBA00022679"/>
    </source>
</evidence>
<evidence type="ECO:0000259" key="9">
    <source>
        <dbReference type="PROSITE" id="PS51831"/>
    </source>
</evidence>
<evidence type="ECO:0000256" key="7">
    <source>
        <dbReference type="ARBA" id="ARBA00022842"/>
    </source>
</evidence>
<feature type="domain" description="HD" evidence="9">
    <location>
        <begin position="284"/>
        <end position="406"/>
    </location>
</feature>
<dbReference type="InterPro" id="IPR002646">
    <property type="entry name" value="PolA_pol_head_dom"/>
</dbReference>
<comment type="caution">
    <text evidence="10">The sequence shown here is derived from an EMBL/GenBank/DDBJ whole genome shotgun (WGS) entry which is preliminary data.</text>
</comment>
<dbReference type="NCBIfam" id="TIGR00277">
    <property type="entry name" value="HDIG"/>
    <property type="match status" value="1"/>
</dbReference>
<evidence type="ECO:0000313" key="11">
    <source>
        <dbReference type="Proteomes" id="UP001501074"/>
    </source>
</evidence>
<dbReference type="CDD" id="cd00077">
    <property type="entry name" value="HDc"/>
    <property type="match status" value="1"/>
</dbReference>
<keyword evidence="2" id="KW-0808">Transferase</keyword>
<dbReference type="Pfam" id="PF12627">
    <property type="entry name" value="PolyA_pol_RNAbd"/>
    <property type="match status" value="1"/>
</dbReference>
<dbReference type="PROSITE" id="PS51831">
    <property type="entry name" value="HD"/>
    <property type="match status" value="1"/>
</dbReference>
<keyword evidence="4" id="KW-0548">Nucleotidyltransferase</keyword>
<dbReference type="PANTHER" id="PTHR46173">
    <property type="entry name" value="CCA TRNA NUCLEOTIDYLTRANSFERASE 1, MITOCHONDRIAL"/>
    <property type="match status" value="1"/>
</dbReference>
<dbReference type="Gene3D" id="3.30.460.10">
    <property type="entry name" value="Beta Polymerase, domain 2"/>
    <property type="match status" value="1"/>
</dbReference>
<dbReference type="Gene3D" id="1.10.3090.10">
    <property type="entry name" value="cca-adding enzyme, domain 2"/>
    <property type="match status" value="1"/>
</dbReference>
<dbReference type="SUPFAM" id="SSF81301">
    <property type="entry name" value="Nucleotidyltransferase"/>
    <property type="match status" value="1"/>
</dbReference>
<dbReference type="NCBIfam" id="TIGR02692">
    <property type="entry name" value="tRNA_CCA_actino"/>
    <property type="match status" value="1"/>
</dbReference>
<dbReference type="Pfam" id="PF01966">
    <property type="entry name" value="HD"/>
    <property type="match status" value="1"/>
</dbReference>
<keyword evidence="5" id="KW-0479">Metal-binding</keyword>
<dbReference type="SUPFAM" id="SSF81891">
    <property type="entry name" value="Poly A polymerase C-terminal region-like"/>
    <property type="match status" value="1"/>
</dbReference>
<protein>
    <submittedName>
        <fullName evidence="10">CCA tRNA nucleotidyltransferase</fullName>
    </submittedName>
</protein>
<feature type="region of interest" description="Disordered" evidence="8">
    <location>
        <begin position="501"/>
        <end position="536"/>
    </location>
</feature>
<dbReference type="InterPro" id="IPR014065">
    <property type="entry name" value="tRNA_adenylyltransferase"/>
</dbReference>
<evidence type="ECO:0000256" key="5">
    <source>
        <dbReference type="ARBA" id="ARBA00022723"/>
    </source>
</evidence>
<evidence type="ECO:0000313" key="10">
    <source>
        <dbReference type="EMBL" id="GAA3608450.1"/>
    </source>
</evidence>
<comment type="cofactor">
    <cofactor evidence="1">
        <name>Mg(2+)</name>
        <dbReference type="ChEBI" id="CHEBI:18420"/>
    </cofactor>
</comment>
<dbReference type="EMBL" id="BAAAZO010000003">
    <property type="protein sequence ID" value="GAA3608450.1"/>
    <property type="molecule type" value="Genomic_DNA"/>
</dbReference>
<keyword evidence="7" id="KW-0460">Magnesium</keyword>
<feature type="compositionally biased region" description="Low complexity" evidence="8">
    <location>
        <begin position="520"/>
        <end position="536"/>
    </location>
</feature>
<dbReference type="InterPro" id="IPR043519">
    <property type="entry name" value="NT_sf"/>
</dbReference>
<dbReference type="CDD" id="cd05398">
    <property type="entry name" value="NT_ClassII-CCAase"/>
    <property type="match status" value="1"/>
</dbReference>
<gene>
    <name evidence="10" type="ORF">GCM10022223_25570</name>
</gene>
<dbReference type="InterPro" id="IPR006675">
    <property type="entry name" value="HDIG_dom"/>
</dbReference>
<accession>A0ABP6ZLI8</accession>
<keyword evidence="6" id="KW-0547">Nucleotide-binding</keyword>
<evidence type="ECO:0000256" key="4">
    <source>
        <dbReference type="ARBA" id="ARBA00022695"/>
    </source>
</evidence>
<dbReference type="SMART" id="SM00471">
    <property type="entry name" value="HDc"/>
    <property type="match status" value="1"/>
</dbReference>
<keyword evidence="3" id="KW-0819">tRNA processing</keyword>
<dbReference type="InterPro" id="IPR003607">
    <property type="entry name" value="HD/PDEase_dom"/>
</dbReference>
<dbReference type="InterPro" id="IPR006674">
    <property type="entry name" value="HD_domain"/>
</dbReference>
<evidence type="ECO:0000256" key="1">
    <source>
        <dbReference type="ARBA" id="ARBA00001946"/>
    </source>
</evidence>
<keyword evidence="11" id="KW-1185">Reference proteome</keyword>
<dbReference type="InterPro" id="IPR032828">
    <property type="entry name" value="PolyA_RNA-bd"/>
</dbReference>
<evidence type="ECO:0000256" key="6">
    <source>
        <dbReference type="ARBA" id="ARBA00022741"/>
    </source>
</evidence>
<name>A0ABP6ZLI8_9ACTN</name>
<organism evidence="10 11">
    <name type="scientific">Kineosporia mesophila</name>
    <dbReference type="NCBI Taxonomy" id="566012"/>
    <lineage>
        <taxon>Bacteria</taxon>
        <taxon>Bacillati</taxon>
        <taxon>Actinomycetota</taxon>
        <taxon>Actinomycetes</taxon>
        <taxon>Kineosporiales</taxon>
        <taxon>Kineosporiaceae</taxon>
        <taxon>Kineosporia</taxon>
    </lineage>
</organism>
<dbReference type="Proteomes" id="UP001501074">
    <property type="component" value="Unassembled WGS sequence"/>
</dbReference>